<dbReference type="GO" id="GO:0005886">
    <property type="term" value="C:plasma membrane"/>
    <property type="evidence" value="ECO:0007669"/>
    <property type="project" value="UniProtKB-SubCell"/>
</dbReference>
<keyword evidence="5" id="KW-0805">Transcription regulation</keyword>
<proteinExistence type="predicted"/>
<dbReference type="InterPro" id="IPR041916">
    <property type="entry name" value="Anti_sigma_zinc_sf"/>
</dbReference>
<dbReference type="InterPro" id="IPR018764">
    <property type="entry name" value="RskA_C"/>
</dbReference>
<evidence type="ECO:0000313" key="14">
    <source>
        <dbReference type="Proteomes" id="UP000010988"/>
    </source>
</evidence>
<organism evidence="13 14">
    <name type="scientific">Gordonia aichiensis NBRC 108223</name>
    <dbReference type="NCBI Taxonomy" id="1220583"/>
    <lineage>
        <taxon>Bacteria</taxon>
        <taxon>Bacillati</taxon>
        <taxon>Actinomycetota</taxon>
        <taxon>Actinomycetes</taxon>
        <taxon>Mycobacteriales</taxon>
        <taxon>Gordoniaceae</taxon>
        <taxon>Gordonia</taxon>
    </lineage>
</organism>
<dbReference type="InterPro" id="IPR051474">
    <property type="entry name" value="Anti-sigma-K/W_factor"/>
</dbReference>
<dbReference type="eggNOG" id="COG5343">
    <property type="taxonomic scope" value="Bacteria"/>
</dbReference>
<evidence type="ECO:0000313" key="13">
    <source>
        <dbReference type="EMBL" id="GAC47292.1"/>
    </source>
</evidence>
<keyword evidence="3 11" id="KW-0812">Transmembrane</keyword>
<dbReference type="STRING" id="1220583.GOACH_03_03100"/>
<dbReference type="RefSeq" id="WP_005170355.1">
    <property type="nucleotide sequence ID" value="NZ_BANR01000003.1"/>
</dbReference>
<dbReference type="EMBL" id="BANR01000003">
    <property type="protein sequence ID" value="GAC47292.1"/>
    <property type="molecule type" value="Genomic_DNA"/>
</dbReference>
<name>L7KH63_9ACTN</name>
<evidence type="ECO:0000256" key="5">
    <source>
        <dbReference type="ARBA" id="ARBA00023015"/>
    </source>
</evidence>
<feature type="region of interest" description="Disordered" evidence="10">
    <location>
        <begin position="79"/>
        <end position="148"/>
    </location>
</feature>
<keyword evidence="4 11" id="KW-1133">Transmembrane helix</keyword>
<evidence type="ECO:0000256" key="7">
    <source>
        <dbReference type="ARBA" id="ARBA00023163"/>
    </source>
</evidence>
<dbReference type="PANTHER" id="PTHR37461">
    <property type="entry name" value="ANTI-SIGMA-K FACTOR RSKA"/>
    <property type="match status" value="1"/>
</dbReference>
<feature type="compositionally biased region" description="Basic and acidic residues" evidence="10">
    <location>
        <begin position="95"/>
        <end position="115"/>
    </location>
</feature>
<dbReference type="GO" id="GO:0006417">
    <property type="term" value="P:regulation of translation"/>
    <property type="evidence" value="ECO:0007669"/>
    <property type="project" value="TreeGrafter"/>
</dbReference>
<keyword evidence="14" id="KW-1185">Reference proteome</keyword>
<dbReference type="Proteomes" id="UP000010988">
    <property type="component" value="Unassembled WGS sequence"/>
</dbReference>
<evidence type="ECO:0000256" key="8">
    <source>
        <dbReference type="ARBA" id="ARBA00029829"/>
    </source>
</evidence>
<sequence length="308" mass="31985">MADTEWLDDHIELYAIDALTPAETDRVRRELDDLTPVERRIYLGRIADIESTITDLASGFALSAPAELRATVLDRVFSTDDGDGAQHHSGNGDPPPDRYDPDRHDPDRHDPERSAADTGTERTTPGHAAPEEASTVGSGGGASTVVPLDRARRRRGRIAVAVGAAAVAVAVALGAGVLIGRSTAPDTTPSTTTAQQVSDILAAPDARSTVSSLADNRGTITVVSSKSANRAVAVVRDQRNPIAADKTFQLWLIGKSDKPVSAGLVAGTGSSAPHVIDALDTSTVLAVTIEPQGGSAAPTTDILTQVAL</sequence>
<evidence type="ECO:0000256" key="9">
    <source>
        <dbReference type="ARBA" id="ARBA00030803"/>
    </source>
</evidence>
<accession>L7KH63</accession>
<reference evidence="13 14" key="1">
    <citation type="submission" date="2012-12" db="EMBL/GenBank/DDBJ databases">
        <title>Whole genome shotgun sequence of Gordonia aichiensis NBRC 108223.</title>
        <authorList>
            <person name="Isaki-Nakamura S."/>
            <person name="Hosoyama A."/>
            <person name="Tsuchikane K."/>
            <person name="Ando Y."/>
            <person name="Baba S."/>
            <person name="Ohji S."/>
            <person name="Hamada M."/>
            <person name="Tamura T."/>
            <person name="Yamazoe A."/>
            <person name="Yamazaki S."/>
            <person name="Fujita N."/>
        </authorList>
    </citation>
    <scope>NUCLEOTIDE SEQUENCE [LARGE SCALE GENOMIC DNA]</scope>
    <source>
        <strain evidence="13 14">NBRC 108223</strain>
    </source>
</reference>
<protein>
    <recommendedName>
        <fullName evidence="9">Regulator of SigK</fullName>
    </recommendedName>
    <alternativeName>
        <fullName evidence="8">Sigma-K anti-sigma factor RskA</fullName>
    </alternativeName>
</protein>
<dbReference type="Gene3D" id="1.10.10.1320">
    <property type="entry name" value="Anti-sigma factor, zinc-finger domain"/>
    <property type="match status" value="1"/>
</dbReference>
<evidence type="ECO:0000259" key="12">
    <source>
        <dbReference type="Pfam" id="PF10099"/>
    </source>
</evidence>
<dbReference type="PANTHER" id="PTHR37461:SF1">
    <property type="entry name" value="ANTI-SIGMA-K FACTOR RSKA"/>
    <property type="match status" value="1"/>
</dbReference>
<keyword evidence="2" id="KW-1003">Cell membrane</keyword>
<evidence type="ECO:0000256" key="4">
    <source>
        <dbReference type="ARBA" id="ARBA00022989"/>
    </source>
</evidence>
<dbReference type="AlphaFoldDB" id="L7KH63"/>
<evidence type="ECO:0000256" key="2">
    <source>
        <dbReference type="ARBA" id="ARBA00022475"/>
    </source>
</evidence>
<keyword evidence="7" id="KW-0804">Transcription</keyword>
<comment type="caution">
    <text evidence="13">The sequence shown here is derived from an EMBL/GenBank/DDBJ whole genome shotgun (WGS) entry which is preliminary data.</text>
</comment>
<feature type="transmembrane region" description="Helical" evidence="11">
    <location>
        <begin position="158"/>
        <end position="179"/>
    </location>
</feature>
<dbReference type="OrthoDB" id="153510at2"/>
<feature type="domain" description="Anti-sigma K factor RskA C-terminal" evidence="12">
    <location>
        <begin position="162"/>
        <end position="300"/>
    </location>
</feature>
<comment type="subcellular location">
    <subcellularLocation>
        <location evidence="1">Cell membrane</location>
        <topology evidence="1">Single-pass membrane protein</topology>
    </subcellularLocation>
</comment>
<evidence type="ECO:0000256" key="3">
    <source>
        <dbReference type="ARBA" id="ARBA00022692"/>
    </source>
</evidence>
<keyword evidence="6 11" id="KW-0472">Membrane</keyword>
<evidence type="ECO:0000256" key="10">
    <source>
        <dbReference type="SAM" id="MobiDB-lite"/>
    </source>
</evidence>
<dbReference type="GO" id="GO:0016989">
    <property type="term" value="F:sigma factor antagonist activity"/>
    <property type="evidence" value="ECO:0007669"/>
    <property type="project" value="TreeGrafter"/>
</dbReference>
<evidence type="ECO:0000256" key="11">
    <source>
        <dbReference type="SAM" id="Phobius"/>
    </source>
</evidence>
<evidence type="ECO:0000256" key="6">
    <source>
        <dbReference type="ARBA" id="ARBA00023136"/>
    </source>
</evidence>
<gene>
    <name evidence="13" type="primary">rskA</name>
    <name evidence="13" type="ORF">GOACH_03_03100</name>
</gene>
<dbReference type="Pfam" id="PF10099">
    <property type="entry name" value="RskA_C"/>
    <property type="match status" value="1"/>
</dbReference>
<evidence type="ECO:0000256" key="1">
    <source>
        <dbReference type="ARBA" id="ARBA00004162"/>
    </source>
</evidence>